<name>A0A2G8S015_9APHY</name>
<dbReference type="AlphaFoldDB" id="A0A2G8S015"/>
<dbReference type="InterPro" id="IPR058525">
    <property type="entry name" value="DUF8212"/>
</dbReference>
<dbReference type="OrthoDB" id="2726860at2759"/>
<dbReference type="Pfam" id="PF06985">
    <property type="entry name" value="HET"/>
    <property type="match status" value="1"/>
</dbReference>
<protein>
    <submittedName>
        <fullName evidence="3">Uncharacterized protein</fullName>
    </submittedName>
</protein>
<gene>
    <name evidence="3" type="ORF">GSI_10246</name>
</gene>
<sequence>MWLLNTARAELVFFPTPESVPGGYAILSHVWDKKEQTFQDIQALRIKCAEDGTNPRDLVCDKVREFCIIAERGGHEWGWADMCCIDKTSSTELSEAIVSMYRYYSLADVCYAYLRDVPTASEDDLRASESALRASRWHKRGWTLQELIAPSFVVFLSNTWEILGSKAGLADLLEEITRVPDAVLRLDKKPSAHCVAARMSWAADRETTRPEDEAYCLMGIFGIFMPPLYGEGRNAFLRLQEEIMRKMDDPSIFAWGDVYSLRGAGLDKNEAIGMWNMHILGGTGVYGFFANSPSDFRFGHRMKRRTERRPFRQSFWKRFKQVSQRNPNSPMNM</sequence>
<feature type="domain" description="Heterokaryon incompatibility" evidence="1">
    <location>
        <begin position="24"/>
        <end position="119"/>
    </location>
</feature>
<reference evidence="3 4" key="1">
    <citation type="journal article" date="2015" name="Sci. Rep.">
        <title>Chromosome-level genome map provides insights into diverse defense mechanisms in the medicinal fungus Ganoderma sinense.</title>
        <authorList>
            <person name="Zhu Y."/>
            <person name="Xu J."/>
            <person name="Sun C."/>
            <person name="Zhou S."/>
            <person name="Xu H."/>
            <person name="Nelson D.R."/>
            <person name="Qian J."/>
            <person name="Song J."/>
            <person name="Luo H."/>
            <person name="Xiang L."/>
            <person name="Li Y."/>
            <person name="Xu Z."/>
            <person name="Ji A."/>
            <person name="Wang L."/>
            <person name="Lu S."/>
            <person name="Hayward A."/>
            <person name="Sun W."/>
            <person name="Li X."/>
            <person name="Schwartz D.C."/>
            <person name="Wang Y."/>
            <person name="Chen S."/>
        </authorList>
    </citation>
    <scope>NUCLEOTIDE SEQUENCE [LARGE SCALE GENOMIC DNA]</scope>
    <source>
        <strain evidence="3 4">ZZ0214-1</strain>
    </source>
</reference>
<evidence type="ECO:0000259" key="1">
    <source>
        <dbReference type="Pfam" id="PF06985"/>
    </source>
</evidence>
<accession>A0A2G8S015</accession>
<dbReference type="PANTHER" id="PTHR10622:SF10">
    <property type="entry name" value="HET DOMAIN-CONTAINING PROTEIN"/>
    <property type="match status" value="1"/>
</dbReference>
<organism evidence="3 4">
    <name type="scientific">Ganoderma sinense ZZ0214-1</name>
    <dbReference type="NCBI Taxonomy" id="1077348"/>
    <lineage>
        <taxon>Eukaryota</taxon>
        <taxon>Fungi</taxon>
        <taxon>Dikarya</taxon>
        <taxon>Basidiomycota</taxon>
        <taxon>Agaricomycotina</taxon>
        <taxon>Agaricomycetes</taxon>
        <taxon>Polyporales</taxon>
        <taxon>Polyporaceae</taxon>
        <taxon>Ganoderma</taxon>
    </lineage>
</organism>
<dbReference type="PANTHER" id="PTHR10622">
    <property type="entry name" value="HET DOMAIN-CONTAINING PROTEIN"/>
    <property type="match status" value="1"/>
</dbReference>
<keyword evidence="4" id="KW-1185">Reference proteome</keyword>
<evidence type="ECO:0000259" key="2">
    <source>
        <dbReference type="Pfam" id="PF26640"/>
    </source>
</evidence>
<dbReference type="EMBL" id="AYKW01000034">
    <property type="protein sequence ID" value="PIL27106.1"/>
    <property type="molecule type" value="Genomic_DNA"/>
</dbReference>
<dbReference type="Proteomes" id="UP000230002">
    <property type="component" value="Unassembled WGS sequence"/>
</dbReference>
<dbReference type="InterPro" id="IPR010730">
    <property type="entry name" value="HET"/>
</dbReference>
<proteinExistence type="predicted"/>
<evidence type="ECO:0000313" key="4">
    <source>
        <dbReference type="Proteomes" id="UP000230002"/>
    </source>
</evidence>
<comment type="caution">
    <text evidence="3">The sequence shown here is derived from an EMBL/GenBank/DDBJ whole genome shotgun (WGS) entry which is preliminary data.</text>
</comment>
<dbReference type="Pfam" id="PF26640">
    <property type="entry name" value="DUF8212"/>
    <property type="match status" value="1"/>
</dbReference>
<evidence type="ECO:0000313" key="3">
    <source>
        <dbReference type="EMBL" id="PIL27106.1"/>
    </source>
</evidence>
<feature type="domain" description="DUF8212" evidence="2">
    <location>
        <begin position="234"/>
        <end position="304"/>
    </location>
</feature>